<dbReference type="InterPro" id="IPR046342">
    <property type="entry name" value="CBS_dom_sf"/>
</dbReference>
<evidence type="ECO:0000313" key="4">
    <source>
        <dbReference type="EMBL" id="SDB90032.1"/>
    </source>
</evidence>
<dbReference type="PANTHER" id="PTHR43080">
    <property type="entry name" value="CBS DOMAIN-CONTAINING PROTEIN CBSX3, MITOCHONDRIAL"/>
    <property type="match status" value="1"/>
</dbReference>
<dbReference type="AlphaFoldDB" id="A0A1G6H704"/>
<dbReference type="Gene3D" id="3.10.580.10">
    <property type="entry name" value="CBS-domain"/>
    <property type="match status" value="1"/>
</dbReference>
<dbReference type="RefSeq" id="WP_245746706.1">
    <property type="nucleotide sequence ID" value="NZ_FMYQ01000002.1"/>
</dbReference>
<dbReference type="STRING" id="416944.SAMN05421548_1026"/>
<dbReference type="Pfam" id="PF00571">
    <property type="entry name" value="CBS"/>
    <property type="match status" value="2"/>
</dbReference>
<reference evidence="5" key="1">
    <citation type="submission" date="2016-09" db="EMBL/GenBank/DDBJ databases">
        <authorList>
            <person name="Varghese N."/>
            <person name="Submissions S."/>
        </authorList>
    </citation>
    <scope>NUCLEOTIDE SEQUENCE [LARGE SCALE GENOMIC DNA]</scope>
    <source>
        <strain evidence="5">TNe-862</strain>
    </source>
</reference>
<keyword evidence="5" id="KW-1185">Reference proteome</keyword>
<evidence type="ECO:0000259" key="3">
    <source>
        <dbReference type="PROSITE" id="PS51371"/>
    </source>
</evidence>
<protein>
    <submittedName>
        <fullName evidence="4">CBS domain-containing protein</fullName>
    </submittedName>
</protein>
<sequence>MRNHVAGTINEAAELMRRHDIGALPVCDGGRVVGMVTDRDLAVRALASRRAPHDPVARVATEGVEWCDDDEDVDVVQRRMGEAQVRRLPVVSRRREVVGAMSIGDIATRCAGTQRERVTNTLEDVSQRRRSGV</sequence>
<accession>A0A1G6H704</accession>
<organism evidence="4 5">
    <name type="scientific">Paraburkholderia lycopersici</name>
    <dbReference type="NCBI Taxonomy" id="416944"/>
    <lineage>
        <taxon>Bacteria</taxon>
        <taxon>Pseudomonadati</taxon>
        <taxon>Pseudomonadota</taxon>
        <taxon>Betaproteobacteria</taxon>
        <taxon>Burkholderiales</taxon>
        <taxon>Burkholderiaceae</taxon>
        <taxon>Paraburkholderia</taxon>
    </lineage>
</organism>
<dbReference type="PROSITE" id="PS51371">
    <property type="entry name" value="CBS"/>
    <property type="match status" value="1"/>
</dbReference>
<dbReference type="SMART" id="SM00116">
    <property type="entry name" value="CBS"/>
    <property type="match status" value="2"/>
</dbReference>
<dbReference type="InterPro" id="IPR051257">
    <property type="entry name" value="Diverse_CBS-Domain"/>
</dbReference>
<dbReference type="InterPro" id="IPR000644">
    <property type="entry name" value="CBS_dom"/>
</dbReference>
<dbReference type="SUPFAM" id="SSF54631">
    <property type="entry name" value="CBS-domain pair"/>
    <property type="match status" value="1"/>
</dbReference>
<evidence type="ECO:0000313" key="5">
    <source>
        <dbReference type="Proteomes" id="UP000198908"/>
    </source>
</evidence>
<dbReference type="EMBL" id="FMYQ01000002">
    <property type="protein sequence ID" value="SDB90032.1"/>
    <property type="molecule type" value="Genomic_DNA"/>
</dbReference>
<dbReference type="PANTHER" id="PTHR43080:SF2">
    <property type="entry name" value="CBS DOMAIN-CONTAINING PROTEIN"/>
    <property type="match status" value="1"/>
</dbReference>
<keyword evidence="1 2" id="KW-0129">CBS domain</keyword>
<name>A0A1G6H704_9BURK</name>
<feature type="domain" description="CBS" evidence="3">
    <location>
        <begin position="1"/>
        <end position="55"/>
    </location>
</feature>
<evidence type="ECO:0000256" key="1">
    <source>
        <dbReference type="ARBA" id="ARBA00023122"/>
    </source>
</evidence>
<dbReference type="Proteomes" id="UP000198908">
    <property type="component" value="Unassembled WGS sequence"/>
</dbReference>
<evidence type="ECO:0000256" key="2">
    <source>
        <dbReference type="PROSITE-ProRule" id="PRU00703"/>
    </source>
</evidence>
<proteinExistence type="predicted"/>
<gene>
    <name evidence="4" type="ORF">SAMN05421548_1026</name>
</gene>